<protein>
    <recommendedName>
        <fullName evidence="7">TRAP transporter large permease protein</fullName>
    </recommendedName>
</protein>
<comment type="subcellular location">
    <subcellularLocation>
        <location evidence="1 7">Cell inner membrane</location>
        <topology evidence="1 7">Multi-pass membrane protein</topology>
    </subcellularLocation>
</comment>
<feature type="transmembrane region" description="Helical" evidence="7">
    <location>
        <begin position="205"/>
        <end position="227"/>
    </location>
</feature>
<feature type="transmembrane region" description="Helical" evidence="7">
    <location>
        <begin position="132"/>
        <end position="152"/>
    </location>
</feature>
<evidence type="ECO:0000256" key="3">
    <source>
        <dbReference type="ARBA" id="ARBA00022519"/>
    </source>
</evidence>
<evidence type="ECO:0000256" key="7">
    <source>
        <dbReference type="RuleBase" id="RU369079"/>
    </source>
</evidence>
<feature type="transmembrane region" description="Helical" evidence="7">
    <location>
        <begin position="46"/>
        <end position="64"/>
    </location>
</feature>
<feature type="transmembrane region" description="Helical" evidence="7">
    <location>
        <begin position="311"/>
        <end position="337"/>
    </location>
</feature>
<dbReference type="Proteomes" id="UP000285123">
    <property type="component" value="Unassembled WGS sequence"/>
</dbReference>
<dbReference type="InterPro" id="IPR004681">
    <property type="entry name" value="TRAP_DctM"/>
</dbReference>
<feature type="transmembrane region" description="Helical" evidence="7">
    <location>
        <begin position="357"/>
        <end position="382"/>
    </location>
</feature>
<dbReference type="InterPro" id="IPR010656">
    <property type="entry name" value="DctM"/>
</dbReference>
<evidence type="ECO:0000256" key="1">
    <source>
        <dbReference type="ARBA" id="ARBA00004429"/>
    </source>
</evidence>
<evidence type="ECO:0000313" key="10">
    <source>
        <dbReference type="Proteomes" id="UP000285123"/>
    </source>
</evidence>
<dbReference type="NCBIfam" id="TIGR00786">
    <property type="entry name" value="dctM"/>
    <property type="match status" value="1"/>
</dbReference>
<evidence type="ECO:0000313" key="9">
    <source>
        <dbReference type="EMBL" id="ROO33027.1"/>
    </source>
</evidence>
<evidence type="ECO:0000256" key="6">
    <source>
        <dbReference type="ARBA" id="ARBA00023136"/>
    </source>
</evidence>
<keyword evidence="2" id="KW-1003">Cell membrane</keyword>
<keyword evidence="6 7" id="KW-0472">Membrane</keyword>
<dbReference type="PANTHER" id="PTHR33362">
    <property type="entry name" value="SIALIC ACID TRAP TRANSPORTER PERMEASE PROTEIN SIAT-RELATED"/>
    <property type="match status" value="1"/>
</dbReference>
<name>A0A423Q2Z2_9GAMM</name>
<comment type="subunit">
    <text evidence="7">The complex comprises the extracytoplasmic solute receptor protein and the two transmembrane proteins.</text>
</comment>
<accession>A0A423Q2Z2</accession>
<evidence type="ECO:0000256" key="2">
    <source>
        <dbReference type="ARBA" id="ARBA00022475"/>
    </source>
</evidence>
<comment type="caution">
    <text evidence="9">The sequence shown here is derived from an EMBL/GenBank/DDBJ whole genome shotgun (WGS) entry which is preliminary data.</text>
</comment>
<comment type="similarity">
    <text evidence="7">Belongs to the TRAP transporter large permease family.</text>
</comment>
<comment type="caution">
    <text evidence="7">Lacks conserved residue(s) required for the propagation of feature annotation.</text>
</comment>
<comment type="function">
    <text evidence="7">Part of the tripartite ATP-independent periplasmic (TRAP) transport system.</text>
</comment>
<dbReference type="Pfam" id="PF06808">
    <property type="entry name" value="DctM"/>
    <property type="match status" value="1"/>
</dbReference>
<evidence type="ECO:0000259" key="8">
    <source>
        <dbReference type="Pfam" id="PF06808"/>
    </source>
</evidence>
<dbReference type="OrthoDB" id="8627919at2"/>
<dbReference type="GO" id="GO:0022857">
    <property type="term" value="F:transmembrane transporter activity"/>
    <property type="evidence" value="ECO:0007669"/>
    <property type="project" value="UniProtKB-UniRule"/>
</dbReference>
<feature type="transmembrane region" description="Helical" evidence="7">
    <location>
        <begin position="269"/>
        <end position="290"/>
    </location>
</feature>
<sequence length="422" mass="44438">MIVLLAVLLLLGAPIGIAFSLAILLEADDWFINLDYVAQTTLDTLLNYPLLAIPLFILSGELMNRGGLTRRLIRISRRIFGWSSAPLGHIMIGSSALMGAITGSSVATVAAIGRAMGPDMLEAGYRPGYVGALNASAGLLGVLLPPSIPLILYGSAVGVSITQLFLATLVPGFVFIVVFMSVHALRSATVITDGREAAADHQSHTGISLAGAASSLPALLMPLLVLGGIYSGIFTPTEAASVAAIYAFVYLLLGRVARFADALTGFTQAAASAAAIMFVIGFTAIFNQALTLEQIPQQIAAYALSLTDSTLLFLLLVNLTLLLVGMFMETSAATLLLGPLLAPAAAEYGIDPVHFGIIVVVNIEIGLLTPPLAANLYVAALTNRLPLMPLLKEVLWFLAAGLICLLLTTYIPQLSLWYRYLT</sequence>
<dbReference type="PIRSF" id="PIRSF006066">
    <property type="entry name" value="HI0050"/>
    <property type="match status" value="1"/>
</dbReference>
<dbReference type="EMBL" id="AYKF01000064">
    <property type="protein sequence ID" value="ROO33027.1"/>
    <property type="molecule type" value="Genomic_DNA"/>
</dbReference>
<reference evidence="9 10" key="1">
    <citation type="submission" date="2013-10" db="EMBL/GenBank/DDBJ databases">
        <title>Salinisphaera halophila YIM 95161 Genome Sequencing.</title>
        <authorList>
            <person name="Lai Q."/>
            <person name="Li C."/>
            <person name="Shao Z."/>
        </authorList>
    </citation>
    <scope>NUCLEOTIDE SEQUENCE [LARGE SCALE GENOMIC DNA]</scope>
    <source>
        <strain evidence="9 10">YIM 95161</strain>
    </source>
</reference>
<dbReference type="GO" id="GO:0005886">
    <property type="term" value="C:plasma membrane"/>
    <property type="evidence" value="ECO:0007669"/>
    <property type="project" value="UniProtKB-SubCell"/>
</dbReference>
<keyword evidence="5 7" id="KW-1133">Transmembrane helix</keyword>
<feature type="transmembrane region" description="Helical" evidence="7">
    <location>
        <begin position="394"/>
        <end position="412"/>
    </location>
</feature>
<dbReference type="PANTHER" id="PTHR33362:SF3">
    <property type="entry name" value="SIALIC ACID TRAP TRANSPORTER PERMEASE PROTEIN SIAT"/>
    <property type="match status" value="1"/>
</dbReference>
<dbReference type="AlphaFoldDB" id="A0A423Q2Z2"/>
<feature type="transmembrane region" description="Helical" evidence="7">
    <location>
        <begin position="239"/>
        <end position="257"/>
    </location>
</feature>
<keyword evidence="7" id="KW-0813">Transport</keyword>
<gene>
    <name evidence="9" type="ORF">SAHL_04440</name>
</gene>
<evidence type="ECO:0000256" key="4">
    <source>
        <dbReference type="ARBA" id="ARBA00022692"/>
    </source>
</evidence>
<feature type="domain" description="TRAP C4-dicarboxylate transport system permease DctM subunit" evidence="8">
    <location>
        <begin position="2"/>
        <end position="414"/>
    </location>
</feature>
<proteinExistence type="inferred from homology"/>
<evidence type="ECO:0000256" key="5">
    <source>
        <dbReference type="ARBA" id="ARBA00022989"/>
    </source>
</evidence>
<keyword evidence="4 7" id="KW-0812">Transmembrane</keyword>
<dbReference type="RefSeq" id="WP_123590183.1">
    <property type="nucleotide sequence ID" value="NZ_AYKF01000064.1"/>
</dbReference>
<keyword evidence="3 7" id="KW-0997">Cell inner membrane</keyword>
<feature type="transmembrane region" description="Helical" evidence="7">
    <location>
        <begin position="85"/>
        <end position="112"/>
    </location>
</feature>
<organism evidence="9 10">
    <name type="scientific">Salinisphaera orenii YIM 95161</name>
    <dbReference type="NCBI Taxonomy" id="1051139"/>
    <lineage>
        <taxon>Bacteria</taxon>
        <taxon>Pseudomonadati</taxon>
        <taxon>Pseudomonadota</taxon>
        <taxon>Gammaproteobacteria</taxon>
        <taxon>Salinisphaerales</taxon>
        <taxon>Salinisphaeraceae</taxon>
        <taxon>Salinisphaera</taxon>
    </lineage>
</organism>
<feature type="transmembrane region" description="Helical" evidence="7">
    <location>
        <begin position="164"/>
        <end position="185"/>
    </location>
</feature>